<organism evidence="2">
    <name type="scientific">Culex pipiens</name>
    <name type="common">House mosquito</name>
    <dbReference type="NCBI Taxonomy" id="7175"/>
    <lineage>
        <taxon>Eukaryota</taxon>
        <taxon>Metazoa</taxon>
        <taxon>Ecdysozoa</taxon>
        <taxon>Arthropoda</taxon>
        <taxon>Hexapoda</taxon>
        <taxon>Insecta</taxon>
        <taxon>Pterygota</taxon>
        <taxon>Neoptera</taxon>
        <taxon>Endopterygota</taxon>
        <taxon>Diptera</taxon>
        <taxon>Nematocera</taxon>
        <taxon>Culicoidea</taxon>
        <taxon>Culicidae</taxon>
        <taxon>Culicinae</taxon>
        <taxon>Culicini</taxon>
        <taxon>Culex</taxon>
        <taxon>Culex</taxon>
    </lineage>
</organism>
<evidence type="ECO:0000313" key="2">
    <source>
        <dbReference type="EMBL" id="CAG6589311.1"/>
    </source>
</evidence>
<accession>A0A8D8P5B3</accession>
<sequence>MDPLSNWIVSNEKFKKWNSRGHPANSETSKNRLTLPPSKKIGNQKLQAHKQKEAALQKQFKSELLTWKKGSKRAIVTFMKKIKKKKCKEANTHSQRWRALGIMKLNQI</sequence>
<protein>
    <submittedName>
        <fullName evidence="2">(northern house mosquito) hypothetical protein</fullName>
    </submittedName>
</protein>
<dbReference type="AlphaFoldDB" id="A0A8D8P5B3"/>
<dbReference type="EMBL" id="HBUE01216648">
    <property type="protein sequence ID" value="CAG6537300.1"/>
    <property type="molecule type" value="Transcribed_RNA"/>
</dbReference>
<evidence type="ECO:0000256" key="1">
    <source>
        <dbReference type="SAM" id="MobiDB-lite"/>
    </source>
</evidence>
<reference evidence="2" key="1">
    <citation type="submission" date="2021-05" db="EMBL/GenBank/DDBJ databases">
        <authorList>
            <person name="Alioto T."/>
            <person name="Alioto T."/>
            <person name="Gomez Garrido J."/>
        </authorList>
    </citation>
    <scope>NUCLEOTIDE SEQUENCE</scope>
</reference>
<proteinExistence type="predicted"/>
<name>A0A8D8P5B3_CULPI</name>
<feature type="region of interest" description="Disordered" evidence="1">
    <location>
        <begin position="17"/>
        <end position="39"/>
    </location>
</feature>
<dbReference type="EMBL" id="HBUE01323210">
    <property type="protein sequence ID" value="CAG6589311.1"/>
    <property type="molecule type" value="Transcribed_RNA"/>
</dbReference>